<dbReference type="STRING" id="463025.BAU08_18370"/>
<dbReference type="KEGG" id="bbro:BAU06_18145"/>
<evidence type="ECO:0000313" key="11">
    <source>
        <dbReference type="Proteomes" id="UP000091897"/>
    </source>
</evidence>
<feature type="transmembrane region" description="Helical" evidence="7">
    <location>
        <begin position="162"/>
        <end position="185"/>
    </location>
</feature>
<dbReference type="GO" id="GO:0005886">
    <property type="term" value="C:plasma membrane"/>
    <property type="evidence" value="ECO:0007669"/>
    <property type="project" value="UniProtKB-SubCell"/>
</dbReference>
<dbReference type="EMBL" id="CP016170">
    <property type="protein sequence ID" value="ANN67960.1"/>
    <property type="molecule type" value="Genomic_DNA"/>
</dbReference>
<feature type="transmembrane region" description="Helical" evidence="7">
    <location>
        <begin position="408"/>
        <end position="427"/>
    </location>
</feature>
<dbReference type="GO" id="GO:0022857">
    <property type="term" value="F:transmembrane transporter activity"/>
    <property type="evidence" value="ECO:0007669"/>
    <property type="project" value="InterPro"/>
</dbReference>
<dbReference type="PANTHER" id="PTHR43045:SF1">
    <property type="entry name" value="SHIKIMATE TRANSPORTER"/>
    <property type="match status" value="1"/>
</dbReference>
<dbReference type="AlphaFoldDB" id="A0A193G1D6"/>
<dbReference type="RefSeq" id="WP_066353201.1">
    <property type="nucleotide sequence ID" value="NZ_CBCSFJ010000010.1"/>
</dbReference>
<keyword evidence="5 7" id="KW-1133">Transmembrane helix</keyword>
<feature type="transmembrane region" description="Helical" evidence="7">
    <location>
        <begin position="61"/>
        <end position="85"/>
    </location>
</feature>
<sequence>MSTITSPSRPAGAAAAPQGMLRRAAVASTIGTAAEYYDFFVYATAAVLFFGKLFFPSSDPMVGTVAAFATYAVGFLARPIGGIVFGHFGDKLGRKKALVITILIVGLGTFIIGLMPTYEQIGFWAPLALVLIRILQGFGVGGEQAGAVLMTAEYAPRARRGFYASWVQLGAPAGFLLPAALFAVLTATLSESQLLDWGWRIPFLLSLLLVIIGLYVRLRIDESPVFDEIRKTKAVESRPVVEVLRAYPGIIGKGVLAKLVEACAFAMYSTIVLAYGKANHLNDAWLLQSILVAVGLELFTIPIAGMLSDRYGRRPVYMAGALLQVLLVVPFFLMVNSGDRLLTQLAMILVLSIGHALCYSPQASMFPELFPTRVRCSGIALIWQIGSLIGSGILGLLAVKIIQASGGHYGGLAAYMAVLGVVSLLALRRLPETAPAGRGGGDLHDWGHR</sequence>
<organism evidence="10 12">
    <name type="scientific">Bordetella bronchialis</name>
    <dbReference type="NCBI Taxonomy" id="463025"/>
    <lineage>
        <taxon>Bacteria</taxon>
        <taxon>Pseudomonadati</taxon>
        <taxon>Pseudomonadota</taxon>
        <taxon>Betaproteobacteria</taxon>
        <taxon>Burkholderiales</taxon>
        <taxon>Alcaligenaceae</taxon>
        <taxon>Bordetella</taxon>
    </lineage>
</organism>
<evidence type="ECO:0000256" key="3">
    <source>
        <dbReference type="ARBA" id="ARBA00022475"/>
    </source>
</evidence>
<dbReference type="Pfam" id="PF00083">
    <property type="entry name" value="Sugar_tr"/>
    <property type="match status" value="1"/>
</dbReference>
<dbReference type="Pfam" id="PF07690">
    <property type="entry name" value="MFS_1"/>
    <property type="match status" value="1"/>
</dbReference>
<feature type="domain" description="Major facilitator superfamily (MFS) profile" evidence="8">
    <location>
        <begin position="24"/>
        <end position="434"/>
    </location>
</feature>
<evidence type="ECO:0000313" key="9">
    <source>
        <dbReference type="EMBL" id="ANN67960.1"/>
    </source>
</evidence>
<gene>
    <name evidence="9" type="ORF">BAU06_18145</name>
    <name evidence="10" type="ORF">BAU08_18370</name>
</gene>
<keyword evidence="3" id="KW-1003">Cell membrane</keyword>
<evidence type="ECO:0000313" key="12">
    <source>
        <dbReference type="Proteomes" id="UP000092213"/>
    </source>
</evidence>
<dbReference type="InterPro" id="IPR005828">
    <property type="entry name" value="MFS_sugar_transport-like"/>
</dbReference>
<comment type="subcellular location">
    <subcellularLocation>
        <location evidence="1">Cell membrane</location>
        <topology evidence="1">Multi-pass membrane protein</topology>
    </subcellularLocation>
</comment>
<dbReference type="Proteomes" id="UP000092213">
    <property type="component" value="Chromosome"/>
</dbReference>
<accession>A0A193G1D6</accession>
<evidence type="ECO:0000259" key="8">
    <source>
        <dbReference type="PROSITE" id="PS50850"/>
    </source>
</evidence>
<evidence type="ECO:0000256" key="6">
    <source>
        <dbReference type="ARBA" id="ARBA00023136"/>
    </source>
</evidence>
<evidence type="ECO:0000256" key="7">
    <source>
        <dbReference type="SAM" id="Phobius"/>
    </source>
</evidence>
<feature type="transmembrane region" description="Helical" evidence="7">
    <location>
        <begin position="316"/>
        <end position="335"/>
    </location>
</feature>
<evidence type="ECO:0000256" key="1">
    <source>
        <dbReference type="ARBA" id="ARBA00004651"/>
    </source>
</evidence>
<evidence type="ECO:0000256" key="2">
    <source>
        <dbReference type="ARBA" id="ARBA00022448"/>
    </source>
</evidence>
<keyword evidence="4 7" id="KW-0812">Transmembrane</keyword>
<dbReference type="PROSITE" id="PS50850">
    <property type="entry name" value="MFS"/>
    <property type="match status" value="1"/>
</dbReference>
<dbReference type="Gene3D" id="1.20.1250.20">
    <property type="entry name" value="MFS general substrate transporter like domains"/>
    <property type="match status" value="2"/>
</dbReference>
<keyword evidence="11" id="KW-1185">Reference proteome</keyword>
<dbReference type="InterPro" id="IPR036259">
    <property type="entry name" value="MFS_trans_sf"/>
</dbReference>
<dbReference type="EMBL" id="CP016171">
    <property type="protein sequence ID" value="ANN73049.1"/>
    <property type="molecule type" value="Genomic_DNA"/>
</dbReference>
<keyword evidence="2" id="KW-0813">Transport</keyword>
<feature type="transmembrane region" description="Helical" evidence="7">
    <location>
        <begin position="197"/>
        <end position="216"/>
    </location>
</feature>
<feature type="transmembrane region" description="Helical" evidence="7">
    <location>
        <begin position="284"/>
        <end position="304"/>
    </location>
</feature>
<feature type="transmembrane region" description="Helical" evidence="7">
    <location>
        <begin position="380"/>
        <end position="402"/>
    </location>
</feature>
<feature type="transmembrane region" description="Helical" evidence="7">
    <location>
        <begin position="121"/>
        <end position="141"/>
    </location>
</feature>
<evidence type="ECO:0000256" key="4">
    <source>
        <dbReference type="ARBA" id="ARBA00022692"/>
    </source>
</evidence>
<feature type="transmembrane region" description="Helical" evidence="7">
    <location>
        <begin position="97"/>
        <end position="115"/>
    </location>
</feature>
<dbReference type="Proteomes" id="UP000091897">
    <property type="component" value="Chromosome"/>
</dbReference>
<protein>
    <submittedName>
        <fullName evidence="10">MFS transporter</fullName>
    </submittedName>
</protein>
<evidence type="ECO:0000313" key="10">
    <source>
        <dbReference type="EMBL" id="ANN73049.1"/>
    </source>
</evidence>
<dbReference type="PROSITE" id="PS00216">
    <property type="entry name" value="SUGAR_TRANSPORT_1"/>
    <property type="match status" value="1"/>
</dbReference>
<feature type="transmembrane region" description="Helical" evidence="7">
    <location>
        <begin position="255"/>
        <end position="278"/>
    </location>
</feature>
<dbReference type="PANTHER" id="PTHR43045">
    <property type="entry name" value="SHIKIMATE TRANSPORTER"/>
    <property type="match status" value="1"/>
</dbReference>
<dbReference type="InterPro" id="IPR020846">
    <property type="entry name" value="MFS_dom"/>
</dbReference>
<keyword evidence="6 7" id="KW-0472">Membrane</keyword>
<dbReference type="SUPFAM" id="SSF103473">
    <property type="entry name" value="MFS general substrate transporter"/>
    <property type="match status" value="1"/>
</dbReference>
<reference evidence="11 12" key="1">
    <citation type="submission" date="2016-06" db="EMBL/GenBank/DDBJ databases">
        <title>Complete genome sequences of Bordetella bronchialis and Bordetella flabilis.</title>
        <authorList>
            <person name="LiPuma J.J."/>
            <person name="Spilker T."/>
        </authorList>
    </citation>
    <scope>NUCLEOTIDE SEQUENCE [LARGE SCALE GENOMIC DNA]</scope>
    <source>
        <strain evidence="10 12">AU17976</strain>
        <strain evidence="9 11">AU3182</strain>
    </source>
</reference>
<dbReference type="FunFam" id="1.20.1250.20:FF:000001">
    <property type="entry name" value="Dicarboxylate MFS transporter"/>
    <property type="match status" value="1"/>
</dbReference>
<feature type="transmembrane region" description="Helical" evidence="7">
    <location>
        <begin position="341"/>
        <end position="359"/>
    </location>
</feature>
<name>A0A193G1D6_9BORD</name>
<feature type="transmembrane region" description="Helical" evidence="7">
    <location>
        <begin position="36"/>
        <end position="55"/>
    </location>
</feature>
<dbReference type="InterPro" id="IPR005829">
    <property type="entry name" value="Sugar_transporter_CS"/>
</dbReference>
<dbReference type="CDD" id="cd17369">
    <property type="entry name" value="MFS_ShiA_like"/>
    <property type="match status" value="1"/>
</dbReference>
<dbReference type="InterPro" id="IPR011701">
    <property type="entry name" value="MFS"/>
</dbReference>
<evidence type="ECO:0000256" key="5">
    <source>
        <dbReference type="ARBA" id="ARBA00022989"/>
    </source>
</evidence>
<proteinExistence type="predicted"/>